<dbReference type="GO" id="GO:0005681">
    <property type="term" value="C:spliceosomal complex"/>
    <property type="evidence" value="ECO:0007669"/>
    <property type="project" value="UniProtKB-UniRule"/>
</dbReference>
<feature type="compositionally biased region" description="Basic and acidic residues" evidence="4">
    <location>
        <begin position="322"/>
        <end position="345"/>
    </location>
</feature>
<dbReference type="Proteomes" id="UP001143981">
    <property type="component" value="Unassembled WGS sequence"/>
</dbReference>
<feature type="compositionally biased region" description="Basic and acidic residues" evidence="4">
    <location>
        <begin position="469"/>
        <end position="478"/>
    </location>
</feature>
<evidence type="ECO:0000256" key="4">
    <source>
        <dbReference type="SAM" id="MobiDB-lite"/>
    </source>
</evidence>
<feature type="region of interest" description="Disordered" evidence="4">
    <location>
        <begin position="321"/>
        <end position="490"/>
    </location>
</feature>
<dbReference type="InterPro" id="IPR017862">
    <property type="entry name" value="SKI-int_prot_SKIP"/>
</dbReference>
<dbReference type="OrthoDB" id="666364at2759"/>
<keyword evidence="3" id="KW-0508">mRNA splicing</keyword>
<feature type="compositionally biased region" description="Basic and acidic residues" evidence="4">
    <location>
        <begin position="438"/>
        <end position="460"/>
    </location>
</feature>
<dbReference type="AlphaFoldDB" id="A0A9W7Y9Z4"/>
<feature type="non-terminal residue" evidence="6">
    <location>
        <position position="590"/>
    </location>
</feature>
<dbReference type="EMBL" id="JANBOI010001255">
    <property type="protein sequence ID" value="KAJ1727033.1"/>
    <property type="molecule type" value="Genomic_DNA"/>
</dbReference>
<keyword evidence="7" id="KW-1185">Reference proteome</keyword>
<comment type="similarity">
    <text evidence="1 3">Belongs to the SNW family.</text>
</comment>
<comment type="subcellular location">
    <subcellularLocation>
        <location evidence="3">Nucleus</location>
    </subcellularLocation>
</comment>
<dbReference type="PANTHER" id="PTHR12096">
    <property type="entry name" value="NUCLEAR PROTEIN SKIP-RELATED"/>
    <property type="match status" value="1"/>
</dbReference>
<dbReference type="InterPro" id="IPR004015">
    <property type="entry name" value="SKI-int_prot_SKIP_SNW-dom"/>
</dbReference>
<feature type="compositionally biased region" description="Basic and acidic residues" evidence="4">
    <location>
        <begin position="397"/>
        <end position="408"/>
    </location>
</feature>
<proteinExistence type="inferred from homology"/>
<evidence type="ECO:0000259" key="5">
    <source>
        <dbReference type="Pfam" id="PF02731"/>
    </source>
</evidence>
<organism evidence="6 7">
    <name type="scientific">Coemansia biformis</name>
    <dbReference type="NCBI Taxonomy" id="1286918"/>
    <lineage>
        <taxon>Eukaryota</taxon>
        <taxon>Fungi</taxon>
        <taxon>Fungi incertae sedis</taxon>
        <taxon>Zoopagomycota</taxon>
        <taxon>Kickxellomycotina</taxon>
        <taxon>Kickxellomycetes</taxon>
        <taxon>Kickxellales</taxon>
        <taxon>Kickxellaceae</taxon>
        <taxon>Coemansia</taxon>
    </lineage>
</organism>
<keyword evidence="3" id="KW-0747">Spliceosome</keyword>
<comment type="function">
    <text evidence="3">Involved in pre-mRNA splicing.</text>
</comment>
<accession>A0A9W7Y9Z4</accession>
<comment type="subunit">
    <text evidence="3">Associated with the spliceosome.</text>
</comment>
<feature type="region of interest" description="Disordered" evidence="4">
    <location>
        <begin position="528"/>
        <end position="590"/>
    </location>
</feature>
<keyword evidence="3" id="KW-0507">mRNA processing</keyword>
<evidence type="ECO:0000313" key="6">
    <source>
        <dbReference type="EMBL" id="KAJ1727033.1"/>
    </source>
</evidence>
<sequence length="590" mass="64901">MSSITQFLPEPKHVARSRQLPRGSDASPADSTAVVAQGSDARSIPPYGKRRGWVPKALEDFGDGGAYPEVHMRQFPLGMGRSGGKKGNALAKYVDDEGNTTHDALARHGRRENETVQSQFKDMIPLRQRRDFDDSQDAIPERPDADAVREAAERTRQALEKKLEGRAKPVAARGARGGAHKEPTYVRYTPNQQGAEYNSGAAQRIVRVSDMPIDPMEPPKIRLQRQAQAPPSPPAPVMHSPPRKLTADEQKEWTVPPCVSNWKNIHGFTVSLDKRLAADGRGTEELAVSDNFARLSEALISAESHARKEIAERAKIQQTLAQREKEAKEERLRQLAQKAREERAAIPRGAADIPRGAADIPRGAAEPTGSYNPPPMDESPAAAAAAAVAAPATLTGRPDDRTPAEARAPRHGRMAAADFFSDERDGRSRRRSQSPEGDDVRRRDEQRRERRKQHERDLRHSRMGSRPQRTAESRDISEKIALGIARPTATRESMFDSRLFNQPSASNAALQNDEAYNLYDKPLFGAAASSSSNYRPRGIADEEAQADEVGRMMDSDRFGSQLRGPGTADKKDGGGKQPRTGPVEFEKGDV</sequence>
<feature type="compositionally biased region" description="Basic and acidic residues" evidence="4">
    <location>
        <begin position="128"/>
        <end position="167"/>
    </location>
</feature>
<dbReference type="GO" id="GO:0000398">
    <property type="term" value="P:mRNA splicing, via spliceosome"/>
    <property type="evidence" value="ECO:0007669"/>
    <property type="project" value="InterPro"/>
</dbReference>
<evidence type="ECO:0000256" key="1">
    <source>
        <dbReference type="ARBA" id="ARBA00010197"/>
    </source>
</evidence>
<evidence type="ECO:0000256" key="2">
    <source>
        <dbReference type="ARBA" id="ARBA00022160"/>
    </source>
</evidence>
<feature type="compositionally biased region" description="Basic and acidic residues" evidence="4">
    <location>
        <begin position="548"/>
        <end position="557"/>
    </location>
</feature>
<gene>
    <name evidence="6" type="primary">PRP45</name>
    <name evidence="6" type="ORF">LPJ61_004804</name>
</gene>
<protein>
    <recommendedName>
        <fullName evidence="2 3">Pre-mRNA-processing protein 45</fullName>
    </recommendedName>
</protein>
<feature type="region of interest" description="Disordered" evidence="4">
    <location>
        <begin position="1"/>
        <end position="53"/>
    </location>
</feature>
<comment type="caution">
    <text evidence="6">The sequence shown here is derived from an EMBL/GenBank/DDBJ whole genome shotgun (WGS) entry which is preliminary data.</text>
</comment>
<keyword evidence="3" id="KW-0539">Nucleus</keyword>
<dbReference type="Pfam" id="PF02731">
    <property type="entry name" value="SKIP_SNW"/>
    <property type="match status" value="1"/>
</dbReference>
<reference evidence="6" key="1">
    <citation type="submission" date="2022-07" db="EMBL/GenBank/DDBJ databases">
        <title>Phylogenomic reconstructions and comparative analyses of Kickxellomycotina fungi.</title>
        <authorList>
            <person name="Reynolds N.K."/>
            <person name="Stajich J.E."/>
            <person name="Barry K."/>
            <person name="Grigoriev I.V."/>
            <person name="Crous P."/>
            <person name="Smith M.E."/>
        </authorList>
    </citation>
    <scope>NUCLEOTIDE SEQUENCE</scope>
    <source>
        <strain evidence="6">BCRC 34381</strain>
    </source>
</reference>
<name>A0A9W7Y9Z4_9FUNG</name>
<feature type="domain" description="SKI-interacting protein SKIP SNW" evidence="5">
    <location>
        <begin position="184"/>
        <end position="343"/>
    </location>
</feature>
<feature type="region of interest" description="Disordered" evidence="4">
    <location>
        <begin position="105"/>
        <end position="248"/>
    </location>
</feature>
<feature type="compositionally biased region" description="Low complexity" evidence="4">
    <location>
        <begin position="380"/>
        <end position="392"/>
    </location>
</feature>
<evidence type="ECO:0000256" key="3">
    <source>
        <dbReference type="RuleBase" id="RU367140"/>
    </source>
</evidence>
<evidence type="ECO:0000313" key="7">
    <source>
        <dbReference type="Proteomes" id="UP001143981"/>
    </source>
</evidence>